<gene>
    <name evidence="1" type="ORF">WKW82_23555</name>
</gene>
<sequence>MPAESTFTCTVAVATFPDGAAVSSPHRKPQNRTRPVIAWATRAPQYDEETRTQKPQVRFHSEKLRAEALELSWGPYGRTHDTKEIDLDIDIPEQAALVAAAMQKLRQSCERRQRALDNWDGEGDGPTFVPVVLRSGDSFIRHFCNGGKVECVPAKEIDIEMTQAEFDELSQSYGRFVPKPKSPSWLARLFGTKRPAVPLIGNLKLNFD</sequence>
<reference evidence="1 2" key="1">
    <citation type="submission" date="2024-03" db="EMBL/GenBank/DDBJ databases">
        <title>Novel species of the genus Variovorax.</title>
        <authorList>
            <person name="Liu Q."/>
            <person name="Xin Y.-H."/>
        </authorList>
    </citation>
    <scope>NUCLEOTIDE SEQUENCE [LARGE SCALE GENOMIC DNA]</scope>
    <source>
        <strain evidence="1 2">KACC 18900</strain>
    </source>
</reference>
<evidence type="ECO:0000313" key="1">
    <source>
        <dbReference type="EMBL" id="MEJ8849642.1"/>
    </source>
</evidence>
<keyword evidence="2" id="KW-1185">Reference proteome</keyword>
<dbReference type="RefSeq" id="WP_340344765.1">
    <property type="nucleotide sequence ID" value="NZ_JBBKZT010000011.1"/>
</dbReference>
<evidence type="ECO:0000313" key="2">
    <source>
        <dbReference type="Proteomes" id="UP001385892"/>
    </source>
</evidence>
<proteinExistence type="predicted"/>
<dbReference type="Proteomes" id="UP001385892">
    <property type="component" value="Unassembled WGS sequence"/>
</dbReference>
<name>A0ABU8WQ02_9BURK</name>
<organism evidence="1 2">
    <name type="scientific">Variovorax rhizosphaerae</name>
    <dbReference type="NCBI Taxonomy" id="1836200"/>
    <lineage>
        <taxon>Bacteria</taxon>
        <taxon>Pseudomonadati</taxon>
        <taxon>Pseudomonadota</taxon>
        <taxon>Betaproteobacteria</taxon>
        <taxon>Burkholderiales</taxon>
        <taxon>Comamonadaceae</taxon>
        <taxon>Variovorax</taxon>
    </lineage>
</organism>
<accession>A0ABU8WQ02</accession>
<protein>
    <submittedName>
        <fullName evidence="1">Uncharacterized protein</fullName>
    </submittedName>
</protein>
<dbReference type="EMBL" id="JBBKZT010000011">
    <property type="protein sequence ID" value="MEJ8849642.1"/>
    <property type="molecule type" value="Genomic_DNA"/>
</dbReference>
<comment type="caution">
    <text evidence="1">The sequence shown here is derived from an EMBL/GenBank/DDBJ whole genome shotgun (WGS) entry which is preliminary data.</text>
</comment>